<dbReference type="EMBL" id="ABOX02000010">
    <property type="protein sequence ID" value="EEF61420.1"/>
    <property type="molecule type" value="Genomic_DNA"/>
</dbReference>
<dbReference type="RefSeq" id="WP_007414652.1">
    <property type="nucleotide sequence ID" value="NZ_ABOX02000010.1"/>
</dbReference>
<name>B9XFQ6_PEDPL</name>
<keyword evidence="1" id="KW-0175">Coiled coil</keyword>
<comment type="caution">
    <text evidence="2">The sequence shown here is derived from an EMBL/GenBank/DDBJ whole genome shotgun (WGS) entry which is preliminary data.</text>
</comment>
<evidence type="ECO:0000256" key="1">
    <source>
        <dbReference type="SAM" id="Coils"/>
    </source>
</evidence>
<dbReference type="STRING" id="320771.Cflav_PD4441"/>
<dbReference type="AlphaFoldDB" id="B9XFQ6"/>
<gene>
    <name evidence="2" type="ORF">Cflav_PD4441</name>
</gene>
<sequence length="535" mass="60099" precursor="true">MNFARKGLRVSGRLGIIAVLPFLLFTPGLMQAQTTPESSTDAQKRERIERQLQELQSMKKDLQRQLGDFDARMKALEVELGAPQSKDTIAPQPVAQQPVATTNQVTDLTAPQVATSPPPPEPMPSAGAKAEGWAKFWGPYEPGKGFVLARGPLGELGFGVLTYLRYLNKLGIDPSYTDAFGRTHPVQQRQDFQLNREQIMFRGWLFDERFDYQFWVWTQNSSMGEQTQINVGGNATYSFYEWLNFRGGIFSVPTTRSTSQSFPNWIKIDHRTMADEFFRGSYSTGIMLEGKIAPPRLQYKVALVNNLSTLGVSGAQLDNKLDTVATALWWLPTTGEFGPTLGFGDYEEHQELATLFGVHYTHSTESAQSQPQENGFENTQFFLSDGTLIFSPHPFGTSGSIQELRYQMVDLEAGMKYKGWSLEGEYYFRRLDNFHVTGGAIPVDNVFDHGFQLQASKMIVPKVLQAYFAPSKVFGQYGSPWELGFGLTAFPFQRKEMRVNFQALFESQAPAGNIALPFSPGNKGWIYTLDMGVWF</sequence>
<evidence type="ECO:0000313" key="2">
    <source>
        <dbReference type="EMBL" id="EEF61420.1"/>
    </source>
</evidence>
<accession>B9XFQ6</accession>
<protein>
    <recommendedName>
        <fullName evidence="4">Phosphate-selective porin O and P</fullName>
    </recommendedName>
</protein>
<reference evidence="2 3" key="1">
    <citation type="journal article" date="2011" name="J. Bacteriol.">
        <title>Genome sequence of 'Pedosphaera parvula' Ellin514, an aerobic Verrucomicrobial isolate from pasture soil.</title>
        <authorList>
            <person name="Kant R."/>
            <person name="van Passel M.W."/>
            <person name="Sangwan P."/>
            <person name="Palva A."/>
            <person name="Lucas S."/>
            <person name="Copeland A."/>
            <person name="Lapidus A."/>
            <person name="Glavina Del Rio T."/>
            <person name="Dalin E."/>
            <person name="Tice H."/>
            <person name="Bruce D."/>
            <person name="Goodwin L."/>
            <person name="Pitluck S."/>
            <person name="Chertkov O."/>
            <person name="Larimer F.W."/>
            <person name="Land M.L."/>
            <person name="Hauser L."/>
            <person name="Brettin T.S."/>
            <person name="Detter J.C."/>
            <person name="Han S."/>
            <person name="de Vos W.M."/>
            <person name="Janssen P.H."/>
            <person name="Smidt H."/>
        </authorList>
    </citation>
    <scope>NUCLEOTIDE SEQUENCE [LARGE SCALE GENOMIC DNA]</scope>
    <source>
        <strain evidence="2 3">Ellin514</strain>
    </source>
</reference>
<keyword evidence="3" id="KW-1185">Reference proteome</keyword>
<proteinExistence type="predicted"/>
<dbReference type="Gene3D" id="2.40.160.10">
    <property type="entry name" value="Porin"/>
    <property type="match status" value="1"/>
</dbReference>
<feature type="coiled-coil region" evidence="1">
    <location>
        <begin position="45"/>
        <end position="79"/>
    </location>
</feature>
<dbReference type="Proteomes" id="UP000003688">
    <property type="component" value="Unassembled WGS sequence"/>
</dbReference>
<dbReference type="InterPro" id="IPR023614">
    <property type="entry name" value="Porin_dom_sf"/>
</dbReference>
<organism evidence="2 3">
    <name type="scientific">Pedosphaera parvula (strain Ellin514)</name>
    <dbReference type="NCBI Taxonomy" id="320771"/>
    <lineage>
        <taxon>Bacteria</taxon>
        <taxon>Pseudomonadati</taxon>
        <taxon>Verrucomicrobiota</taxon>
        <taxon>Pedosphaerae</taxon>
        <taxon>Pedosphaerales</taxon>
        <taxon>Pedosphaeraceae</taxon>
        <taxon>Pedosphaera</taxon>
    </lineage>
</organism>
<evidence type="ECO:0008006" key="4">
    <source>
        <dbReference type="Google" id="ProtNLM"/>
    </source>
</evidence>
<evidence type="ECO:0000313" key="3">
    <source>
        <dbReference type="Proteomes" id="UP000003688"/>
    </source>
</evidence>